<dbReference type="InterPro" id="IPR046366">
    <property type="entry name" value="MPAB"/>
</dbReference>
<accession>A0AA43TY28</accession>
<comment type="caution">
    <text evidence="1">The sequence shown here is derived from an EMBL/GenBank/DDBJ whole genome shotgun (WGS) entry which is preliminary data.</text>
</comment>
<proteinExistence type="predicted"/>
<keyword evidence="2" id="KW-1185">Reference proteome</keyword>
<gene>
    <name evidence="1" type="ORF">OHK93_001794</name>
</gene>
<evidence type="ECO:0008006" key="3">
    <source>
        <dbReference type="Google" id="ProtNLM"/>
    </source>
</evidence>
<dbReference type="PANTHER" id="PTHR36124">
    <property type="match status" value="1"/>
</dbReference>
<name>A0AA43TY28_9LECA</name>
<evidence type="ECO:0000313" key="2">
    <source>
        <dbReference type="Proteomes" id="UP001161017"/>
    </source>
</evidence>
<evidence type="ECO:0000313" key="1">
    <source>
        <dbReference type="EMBL" id="MDI1490590.1"/>
    </source>
</evidence>
<dbReference type="EMBL" id="JAPUFD010000012">
    <property type="protein sequence ID" value="MDI1490590.1"/>
    <property type="molecule type" value="Genomic_DNA"/>
</dbReference>
<dbReference type="Proteomes" id="UP001161017">
    <property type="component" value="Unassembled WGS sequence"/>
</dbReference>
<reference evidence="1" key="1">
    <citation type="journal article" date="2023" name="Genome Biol. Evol.">
        <title>First Whole Genome Sequence and Flow Cytometry Genome Size Data for the Lichen-Forming Fungus Ramalina farinacea (Ascomycota).</title>
        <authorList>
            <person name="Llewellyn T."/>
            <person name="Mian S."/>
            <person name="Hill R."/>
            <person name="Leitch I.J."/>
            <person name="Gaya E."/>
        </authorList>
    </citation>
    <scope>NUCLEOTIDE SEQUENCE</scope>
    <source>
        <strain evidence="1">LIQ254RAFAR</strain>
    </source>
</reference>
<dbReference type="GO" id="GO:0016491">
    <property type="term" value="F:oxidoreductase activity"/>
    <property type="evidence" value="ECO:0007669"/>
    <property type="project" value="InterPro"/>
</dbReference>
<dbReference type="PANTHER" id="PTHR36124:SF1">
    <property type="entry name" value="ER-BOUND OXYGENASE MPAB_MPAB'_RUBBER OXYGENASE CATALYTIC DOMAIN-CONTAINING PROTEIN"/>
    <property type="match status" value="1"/>
</dbReference>
<organism evidence="1 2">
    <name type="scientific">Ramalina farinacea</name>
    <dbReference type="NCBI Taxonomy" id="258253"/>
    <lineage>
        <taxon>Eukaryota</taxon>
        <taxon>Fungi</taxon>
        <taxon>Dikarya</taxon>
        <taxon>Ascomycota</taxon>
        <taxon>Pezizomycotina</taxon>
        <taxon>Lecanoromycetes</taxon>
        <taxon>OSLEUM clade</taxon>
        <taxon>Lecanoromycetidae</taxon>
        <taxon>Lecanorales</taxon>
        <taxon>Lecanorineae</taxon>
        <taxon>Ramalinaceae</taxon>
        <taxon>Ramalina</taxon>
    </lineage>
</organism>
<protein>
    <recommendedName>
        <fullName evidence="3">ER-bound oxygenase mpaB/mpaB'/Rubber oxygenase catalytic domain-containing protein</fullName>
    </recommendedName>
</protein>
<dbReference type="AlphaFoldDB" id="A0AA43TY28"/>
<sequence length="367" mass="42217">MTLDEAFLIQQSIAELEFPFTFQKALQFALFRTYGIPSISRLLIATTQFTDPATATKRYVDTEVLVAEFAGYHPKSDRALEAIARMNFIHSAYQRAGKISNDDMLYTLSLFALEPVRWIGRYEWRPLTDLEKCALGTFWKAMGDAMDIRYDESLKSAGEKGWTDGLHWLEEVEEWAEDYERRAMVPDVDNHRTAEQTTEILLWYVPSWAKGAGRKVVTVLMDDRLRTAMMYEKPAQVYFTLVAVIFGVRRFCLRNFFPPRPGFLRNKNTSPTIDPSGKYPFRLMDAAPWYIKPTLWNRYGPFALVTRMMGLPVPGDEGDRYFPSGYTTQDVGPKSMQGKGMEFAKESKERILKARMGSCPFVRVKAE</sequence>